<dbReference type="PROSITE" id="PS51318">
    <property type="entry name" value="TAT"/>
    <property type="match status" value="1"/>
</dbReference>
<evidence type="ECO:0000256" key="1">
    <source>
        <dbReference type="ARBA" id="ARBA00009717"/>
    </source>
</evidence>
<dbReference type="InterPro" id="IPR006311">
    <property type="entry name" value="TAT_signal"/>
</dbReference>
<dbReference type="PANTHER" id="PTHR31956">
    <property type="entry name" value="NON-SPECIFIC PHOSPHOLIPASE C4-RELATED"/>
    <property type="match status" value="1"/>
</dbReference>
<gene>
    <name evidence="4" type="ORF">UFOPK2683_00479</name>
</gene>
<dbReference type="InterPro" id="IPR007312">
    <property type="entry name" value="Phosphoesterase"/>
</dbReference>
<proteinExistence type="inferred from homology"/>
<dbReference type="Pfam" id="PF04185">
    <property type="entry name" value="Phosphoesterase"/>
    <property type="match status" value="1"/>
</dbReference>
<dbReference type="Gene3D" id="3.40.720.10">
    <property type="entry name" value="Alkaline Phosphatase, subunit A"/>
    <property type="match status" value="2"/>
</dbReference>
<dbReference type="AlphaFoldDB" id="A0A6J6RC27"/>
<protein>
    <recommendedName>
        <fullName evidence="2">phospholipase C</fullName>
        <ecNumber evidence="2">3.1.4.3</ecNumber>
    </recommendedName>
</protein>
<evidence type="ECO:0000256" key="2">
    <source>
        <dbReference type="ARBA" id="ARBA00012018"/>
    </source>
</evidence>
<dbReference type="PANTHER" id="PTHR31956:SF1">
    <property type="entry name" value="NON-SPECIFIC PHOSPHOLIPASE C1"/>
    <property type="match status" value="1"/>
</dbReference>
<sequence length="490" mass="54626">MEENIDRRKFLRNVGLAGAAGLMAPSISGLGHLEPFTRWAGAASNKDVEPSWLDKPPAECPVDTVVAMVLENRSFDHMLGWLSTDEKYMEEGKLRYGKQFKIAASNNEEYRNQKGQLVSTFPITAADTDGNPDRICGYTTNPGHGWYTGRLTAKKGFLAPPKNELNALAYYRAEDVSVYAELARRFSVSDHHFCSLMGETMPNRQYFMSATSNGAKDNPPVTSPGMWTQPTIFDQLTAANIPCRSYYTDLPISLFYAGAAAENTVSMNRYYEDAAQGTLPAYSVLEPSFEGPNKANAEWPGDINSAQAMIQSVLDALMRSPQWERSLFVLIHDDWGGFYDHVAPTNFPDQRSSKNINEDFGYSGFRTPALVVSPWVKRGQVSHQVQDHVAVLRFLQWRFLGAPAQGPGRGRGSKWWLNKRNRYASNLGAVLTATSVDPDPEFDRQRKLPPISPTCFGLPLNINEPTHSPAFSDLINRSYPPAKQPWLKLA</sequence>
<dbReference type="EMBL" id="CAEZYK010000017">
    <property type="protein sequence ID" value="CAB4719068.1"/>
    <property type="molecule type" value="Genomic_DNA"/>
</dbReference>
<organism evidence="4">
    <name type="scientific">freshwater metagenome</name>
    <dbReference type="NCBI Taxonomy" id="449393"/>
    <lineage>
        <taxon>unclassified sequences</taxon>
        <taxon>metagenomes</taxon>
        <taxon>ecological metagenomes</taxon>
    </lineage>
</organism>
<evidence type="ECO:0000256" key="3">
    <source>
        <dbReference type="ARBA" id="ARBA00022801"/>
    </source>
</evidence>
<dbReference type="GO" id="GO:0009395">
    <property type="term" value="P:phospholipid catabolic process"/>
    <property type="evidence" value="ECO:0007669"/>
    <property type="project" value="TreeGrafter"/>
</dbReference>
<dbReference type="GO" id="GO:0034480">
    <property type="term" value="F:phosphatidylcholine phospholipase C activity"/>
    <property type="evidence" value="ECO:0007669"/>
    <property type="project" value="UniProtKB-EC"/>
</dbReference>
<keyword evidence="3" id="KW-0378">Hydrolase</keyword>
<comment type="similarity">
    <text evidence="1">Belongs to the bacterial phospholipase C family.</text>
</comment>
<evidence type="ECO:0000313" key="4">
    <source>
        <dbReference type="EMBL" id="CAB4719068.1"/>
    </source>
</evidence>
<dbReference type="EC" id="3.1.4.3" evidence="2"/>
<name>A0A6J6RC27_9ZZZZ</name>
<accession>A0A6J6RC27</accession>
<reference evidence="4" key="1">
    <citation type="submission" date="2020-05" db="EMBL/GenBank/DDBJ databases">
        <authorList>
            <person name="Chiriac C."/>
            <person name="Salcher M."/>
            <person name="Ghai R."/>
            <person name="Kavagutti S V."/>
        </authorList>
    </citation>
    <scope>NUCLEOTIDE SEQUENCE</scope>
</reference>
<dbReference type="InterPro" id="IPR017850">
    <property type="entry name" value="Alkaline_phosphatase_core_sf"/>
</dbReference>